<feature type="domain" description="HD-GYP" evidence="2">
    <location>
        <begin position="279"/>
        <end position="472"/>
    </location>
</feature>
<gene>
    <name evidence="3" type="ORF">E6K78_05285</name>
</gene>
<name>A0A538TUJ2_UNCEI</name>
<dbReference type="Pfam" id="PF13487">
    <property type="entry name" value="HD_5"/>
    <property type="match status" value="2"/>
</dbReference>
<dbReference type="PANTHER" id="PTHR45228:SF5">
    <property type="entry name" value="CYCLIC DI-GMP PHOSPHODIESTERASE VC_1348-RELATED"/>
    <property type="match status" value="1"/>
</dbReference>
<dbReference type="Proteomes" id="UP000316609">
    <property type="component" value="Unassembled WGS sequence"/>
</dbReference>
<evidence type="ECO:0000313" key="4">
    <source>
        <dbReference type="Proteomes" id="UP000316609"/>
    </source>
</evidence>
<evidence type="ECO:0000313" key="3">
    <source>
        <dbReference type="EMBL" id="TMQ67287.1"/>
    </source>
</evidence>
<comment type="caution">
    <text evidence="3">The sequence shown here is derived from an EMBL/GenBank/DDBJ whole genome shotgun (WGS) entry which is preliminary data.</text>
</comment>
<feature type="compositionally biased region" description="Basic and acidic residues" evidence="1">
    <location>
        <begin position="8"/>
        <end position="17"/>
    </location>
</feature>
<dbReference type="InterPro" id="IPR003607">
    <property type="entry name" value="HD/PDEase_dom"/>
</dbReference>
<evidence type="ECO:0000256" key="1">
    <source>
        <dbReference type="SAM" id="MobiDB-lite"/>
    </source>
</evidence>
<dbReference type="SUPFAM" id="SSF109604">
    <property type="entry name" value="HD-domain/PDEase-like"/>
    <property type="match status" value="2"/>
</dbReference>
<dbReference type="PANTHER" id="PTHR45228">
    <property type="entry name" value="CYCLIC DI-GMP PHOSPHODIESTERASE TM_0186-RELATED"/>
    <property type="match status" value="1"/>
</dbReference>
<dbReference type="AlphaFoldDB" id="A0A538TUJ2"/>
<proteinExistence type="predicted"/>
<reference evidence="3 4" key="1">
    <citation type="journal article" date="2019" name="Nat. Microbiol.">
        <title>Mediterranean grassland soil C-N compound turnover is dependent on rainfall and depth, and is mediated by genomically divergent microorganisms.</title>
        <authorList>
            <person name="Diamond S."/>
            <person name="Andeer P.F."/>
            <person name="Li Z."/>
            <person name="Crits-Christoph A."/>
            <person name="Burstein D."/>
            <person name="Anantharaman K."/>
            <person name="Lane K.R."/>
            <person name="Thomas B.C."/>
            <person name="Pan C."/>
            <person name="Northen T.R."/>
            <person name="Banfield J.F."/>
        </authorList>
    </citation>
    <scope>NUCLEOTIDE SEQUENCE [LARGE SCALE GENOMIC DNA]</scope>
    <source>
        <strain evidence="3">WS_8</strain>
    </source>
</reference>
<dbReference type="Gene3D" id="1.10.3210.10">
    <property type="entry name" value="Hypothetical protein af1432"/>
    <property type="match status" value="3"/>
</dbReference>
<dbReference type="InterPro" id="IPR037522">
    <property type="entry name" value="HD_GYP_dom"/>
</dbReference>
<dbReference type="SMART" id="SM00471">
    <property type="entry name" value="HDc"/>
    <property type="match status" value="1"/>
</dbReference>
<organism evidence="3 4">
    <name type="scientific">Eiseniibacteriota bacterium</name>
    <dbReference type="NCBI Taxonomy" id="2212470"/>
    <lineage>
        <taxon>Bacteria</taxon>
        <taxon>Candidatus Eiseniibacteriota</taxon>
    </lineage>
</organism>
<evidence type="ECO:0000259" key="2">
    <source>
        <dbReference type="PROSITE" id="PS51832"/>
    </source>
</evidence>
<feature type="region of interest" description="Disordered" evidence="1">
    <location>
        <begin position="1"/>
        <end position="21"/>
    </location>
</feature>
<sequence length="472" mass="51824">MSSLELPPRPERAEPARADSAATPSIRVSEVLGALSFALDLTEGQPFGHALRTCLIGMRIAERLDLPVLDRRDLYYASLLKDVGCSSNAARVYELFGGDDRAVKQALRRLDWSHFFIAARHAMAHAAPGSSWFDRARRVAMLAGAGTKVAHEIVETRCQRGSEVIRNLGFGSRVEEIVVSLDEHWDGRGRPRGLQGNEIPLLTRILSLAQTVEVFAAVDGPWEALSAARSRRGTWFDPMLVTTCDGLETQIHEWCEMDDWGLQKAVREVEPGDAALLAGSGTLDRLARGFAKVVDAKSPFTARHSERVTEFALLIAAELGLPAADNPGLERAGLLHDLGKLSVSNSILDKAGKLSAQEWEVMRLHPYYTQRILDRVRGFEDLAFVASSHHERLDGRGYFRGLKGDQIPLGAQILAVADIYEALTAERPYRPALAPEQALGIMERDRGVGLNAECLDALKSSLERGEQSRHAA</sequence>
<dbReference type="InterPro" id="IPR052020">
    <property type="entry name" value="Cyclic_di-GMP/3'3'-cGAMP_PDE"/>
</dbReference>
<protein>
    <submittedName>
        <fullName evidence="3">HD domain-containing protein</fullName>
    </submittedName>
</protein>
<accession>A0A538TUJ2</accession>
<dbReference type="PROSITE" id="PS51832">
    <property type="entry name" value="HD_GYP"/>
    <property type="match status" value="1"/>
</dbReference>
<dbReference type="CDD" id="cd00077">
    <property type="entry name" value="HDc"/>
    <property type="match status" value="2"/>
</dbReference>
<dbReference type="EMBL" id="VBOY01000045">
    <property type="protein sequence ID" value="TMQ67287.1"/>
    <property type="molecule type" value="Genomic_DNA"/>
</dbReference>